<dbReference type="RefSeq" id="WP_151495271.1">
    <property type="nucleotide sequence ID" value="NZ_JBBOJP010000115.1"/>
</dbReference>
<protein>
    <submittedName>
        <fullName evidence="1">Uncharacterized protein</fullName>
    </submittedName>
</protein>
<gene>
    <name evidence="1" type="ORF">F8251_03900</name>
</gene>
<reference evidence="1 2" key="1">
    <citation type="submission" date="2019-09" db="EMBL/GenBank/DDBJ databases">
        <title>Investigation of probiotic properties of different lactic acid bacteria.</title>
        <authorList>
            <person name="Jaomanjaka F."/>
            <person name="Blanc P."/>
        </authorList>
    </citation>
    <scope>NUCLEOTIDE SEQUENCE [LARGE SCALE GENOMIC DNA]</scope>
    <source>
        <strain evidence="1 2">BIO6272</strain>
    </source>
</reference>
<organism evidence="1 2">
    <name type="scientific">Lactobacillus crispatus</name>
    <dbReference type="NCBI Taxonomy" id="47770"/>
    <lineage>
        <taxon>Bacteria</taxon>
        <taxon>Bacillati</taxon>
        <taxon>Bacillota</taxon>
        <taxon>Bacilli</taxon>
        <taxon>Lactobacillales</taxon>
        <taxon>Lactobacillaceae</taxon>
        <taxon>Lactobacillus</taxon>
    </lineage>
</organism>
<evidence type="ECO:0000313" key="2">
    <source>
        <dbReference type="Proteomes" id="UP000430323"/>
    </source>
</evidence>
<dbReference type="Proteomes" id="UP000430323">
    <property type="component" value="Unassembled WGS sequence"/>
</dbReference>
<name>A0A6A1Z755_9LACO</name>
<dbReference type="AlphaFoldDB" id="A0A6A1Z755"/>
<dbReference type="EMBL" id="WBOB01000013">
    <property type="protein sequence ID" value="KAB1977212.1"/>
    <property type="molecule type" value="Genomic_DNA"/>
</dbReference>
<accession>A0A6A1Z755</accession>
<comment type="caution">
    <text evidence="1">The sequence shown here is derived from an EMBL/GenBank/DDBJ whole genome shotgun (WGS) entry which is preliminary data.</text>
</comment>
<proteinExistence type="predicted"/>
<evidence type="ECO:0000313" key="1">
    <source>
        <dbReference type="EMBL" id="KAB1977212.1"/>
    </source>
</evidence>
<sequence>MRAFIGDNQNSVELVTTQQFYQLLGIRNLLTDDEMNIANALKSTAAQGAISNMNYSNGVSRFHYKGTVGYEVIDWPFKVSPNTSYRMEIVVNSTNEMTALSNDRPYMLWGINSQEDLNDNVSGDIENWQLPLPWSKETSGSIIFNSGSYSKLYLIANFGLAKDGIDTDITLQIKLLRNDSIQAQIYQLRSQIEQLKQK</sequence>